<gene>
    <name evidence="1" type="ORF">E3U43_019067</name>
</gene>
<dbReference type="Proteomes" id="UP000793456">
    <property type="component" value="Chromosome XIII"/>
</dbReference>
<reference evidence="1" key="1">
    <citation type="submission" date="2018-11" db="EMBL/GenBank/DDBJ databases">
        <title>The sequence and de novo assembly of Larimichthys crocea genome using PacBio and Hi-C technologies.</title>
        <authorList>
            <person name="Xu P."/>
            <person name="Chen B."/>
            <person name="Zhou Z."/>
            <person name="Ke Q."/>
            <person name="Wu Y."/>
            <person name="Bai H."/>
            <person name="Pu F."/>
        </authorList>
    </citation>
    <scope>NUCLEOTIDE SEQUENCE</scope>
    <source>
        <tissue evidence="1">Muscle</tissue>
    </source>
</reference>
<keyword evidence="2" id="KW-1185">Reference proteome</keyword>
<accession>A0ACD3QWM3</accession>
<evidence type="ECO:0000313" key="2">
    <source>
        <dbReference type="Proteomes" id="UP000793456"/>
    </source>
</evidence>
<dbReference type="EMBL" id="CM011686">
    <property type="protein sequence ID" value="TMS11676.1"/>
    <property type="molecule type" value="Genomic_DNA"/>
</dbReference>
<evidence type="ECO:0000313" key="1">
    <source>
        <dbReference type="EMBL" id="TMS11676.1"/>
    </source>
</evidence>
<comment type="caution">
    <text evidence="1">The sequence shown here is derived from an EMBL/GenBank/DDBJ whole genome shotgun (WGS) entry which is preliminary data.</text>
</comment>
<sequence length="374" mass="42428">MPSNSSASMFGGAGGRGSRASVASLEGLRNVLRNETERDSAPAPVVPQTAAPTAAQAPPAAPADDKQTLRGLNDRLSGYLGRVRQLEKENGDLQKQIDDILAKRKAPEGRDWDQVEKPLDDLKKQIKDITKDNAKLLLQIDNTKLAIDDFKDKLEDEKKARKELEKDVDALKKTNDETKQNCKQTQNEIDMVKEELARLEREHKKEVDVLREKVRDSDVNVEIESQNSNLAEIINKIRRQYDKLAMKNLKETEEWYQSKFENIKVVEAQNTEVLMSGKSDLKELLKEKRCLEVKIQGLHSMIYNLEETLRGTQVEYGQRLAPLNKLIRDLEKELKAVRSQVEHLVENNKNLLCVKMKLEAEIGELPETDSGHDG</sequence>
<organism evidence="1 2">
    <name type="scientific">Larimichthys crocea</name>
    <name type="common">Large yellow croaker</name>
    <name type="synonym">Pseudosciaena crocea</name>
    <dbReference type="NCBI Taxonomy" id="215358"/>
    <lineage>
        <taxon>Eukaryota</taxon>
        <taxon>Metazoa</taxon>
        <taxon>Chordata</taxon>
        <taxon>Craniata</taxon>
        <taxon>Vertebrata</taxon>
        <taxon>Euteleostomi</taxon>
        <taxon>Actinopterygii</taxon>
        <taxon>Neopterygii</taxon>
        <taxon>Teleostei</taxon>
        <taxon>Neoteleostei</taxon>
        <taxon>Acanthomorphata</taxon>
        <taxon>Eupercaria</taxon>
        <taxon>Sciaenidae</taxon>
        <taxon>Larimichthys</taxon>
    </lineage>
</organism>
<protein>
    <submittedName>
        <fullName evidence="1">Uncharacterized protein</fullName>
    </submittedName>
</protein>
<name>A0ACD3QWM3_LARCR</name>
<proteinExistence type="predicted"/>